<dbReference type="GO" id="GO:0008083">
    <property type="term" value="F:growth factor activity"/>
    <property type="evidence" value="ECO:0007669"/>
    <property type="project" value="TreeGrafter"/>
</dbReference>
<dbReference type="InterPro" id="IPR016187">
    <property type="entry name" value="CTDL_fold"/>
</dbReference>
<feature type="domain" description="C-type lectin" evidence="6">
    <location>
        <begin position="55"/>
        <end position="172"/>
    </location>
</feature>
<evidence type="ECO:0000256" key="3">
    <source>
        <dbReference type="ARBA" id="ARBA00022729"/>
    </source>
</evidence>
<evidence type="ECO:0000259" key="6">
    <source>
        <dbReference type="PROSITE" id="PS50041"/>
    </source>
</evidence>
<comment type="caution">
    <text evidence="7">The sequence shown here is derived from an EMBL/GenBank/DDBJ whole genome shotgun (WGS) entry which is preliminary data.</text>
</comment>
<evidence type="ECO:0000256" key="5">
    <source>
        <dbReference type="SAM" id="SignalP"/>
    </source>
</evidence>
<evidence type="ECO:0000313" key="7">
    <source>
        <dbReference type="EMBL" id="CAL4135318.1"/>
    </source>
</evidence>
<proteinExistence type="predicted"/>
<dbReference type="SMART" id="SM00034">
    <property type="entry name" value="CLECT"/>
    <property type="match status" value="1"/>
</dbReference>
<accession>A0AAV2RT42</accession>
<dbReference type="InterPro" id="IPR016186">
    <property type="entry name" value="C-type_lectin-like/link_sf"/>
</dbReference>
<dbReference type="EMBL" id="CAXKWB010029226">
    <property type="protein sequence ID" value="CAL4135318.1"/>
    <property type="molecule type" value="Genomic_DNA"/>
</dbReference>
<sequence>MKTTAVLVVVHWVVVLAVNTHEAAARITSNNTHLIQERKKPELPSVGTCDSGVVIEEQCLTFNEEFLNWQDAKAACFSRGGALASFADPDAVLKYTKAHYANVWWVGGSDVTKEGTWLWQTGEPLGEKFPWDSNYFHDEPNGNENENCLEIRVREHRYNDHLCHHEQRYICEGLKDTPMCSNPPPTPTRNPVS</sequence>
<protein>
    <recommendedName>
        <fullName evidence="6">C-type lectin domain-containing protein</fullName>
    </recommendedName>
</protein>
<keyword evidence="8" id="KW-1185">Reference proteome</keyword>
<keyword evidence="4" id="KW-0430">Lectin</keyword>
<dbReference type="AlphaFoldDB" id="A0AAV2RT42"/>
<reference evidence="7 8" key="1">
    <citation type="submission" date="2024-05" db="EMBL/GenBank/DDBJ databases">
        <authorList>
            <person name="Wallberg A."/>
        </authorList>
    </citation>
    <scope>NUCLEOTIDE SEQUENCE [LARGE SCALE GENOMIC DNA]</scope>
</reference>
<feature type="non-terminal residue" evidence="7">
    <location>
        <position position="193"/>
    </location>
</feature>
<evidence type="ECO:0000313" key="8">
    <source>
        <dbReference type="Proteomes" id="UP001497623"/>
    </source>
</evidence>
<dbReference type="Gene3D" id="3.10.100.10">
    <property type="entry name" value="Mannose-Binding Protein A, subunit A"/>
    <property type="match status" value="1"/>
</dbReference>
<name>A0AAV2RT42_MEGNR</name>
<dbReference type="InterPro" id="IPR001304">
    <property type="entry name" value="C-type_lectin-like"/>
</dbReference>
<organism evidence="7 8">
    <name type="scientific">Meganyctiphanes norvegica</name>
    <name type="common">Northern krill</name>
    <name type="synonym">Thysanopoda norvegica</name>
    <dbReference type="NCBI Taxonomy" id="48144"/>
    <lineage>
        <taxon>Eukaryota</taxon>
        <taxon>Metazoa</taxon>
        <taxon>Ecdysozoa</taxon>
        <taxon>Arthropoda</taxon>
        <taxon>Crustacea</taxon>
        <taxon>Multicrustacea</taxon>
        <taxon>Malacostraca</taxon>
        <taxon>Eumalacostraca</taxon>
        <taxon>Eucarida</taxon>
        <taxon>Euphausiacea</taxon>
        <taxon>Euphausiidae</taxon>
        <taxon>Meganyctiphanes</taxon>
    </lineage>
</organism>
<dbReference type="CDD" id="cd00037">
    <property type="entry name" value="CLECT"/>
    <property type="match status" value="1"/>
</dbReference>
<dbReference type="GO" id="GO:0005615">
    <property type="term" value="C:extracellular space"/>
    <property type="evidence" value="ECO:0007669"/>
    <property type="project" value="TreeGrafter"/>
</dbReference>
<dbReference type="GO" id="GO:0030246">
    <property type="term" value="F:carbohydrate binding"/>
    <property type="evidence" value="ECO:0007669"/>
    <property type="project" value="UniProtKB-KW"/>
</dbReference>
<evidence type="ECO:0000256" key="2">
    <source>
        <dbReference type="ARBA" id="ARBA00022525"/>
    </source>
</evidence>
<evidence type="ECO:0000256" key="4">
    <source>
        <dbReference type="ARBA" id="ARBA00022734"/>
    </source>
</evidence>
<feature type="chain" id="PRO_5043618167" description="C-type lectin domain-containing protein" evidence="5">
    <location>
        <begin position="26"/>
        <end position="193"/>
    </location>
</feature>
<dbReference type="PROSITE" id="PS50041">
    <property type="entry name" value="C_TYPE_LECTIN_2"/>
    <property type="match status" value="1"/>
</dbReference>
<dbReference type="Proteomes" id="UP001497623">
    <property type="component" value="Unassembled WGS sequence"/>
</dbReference>
<dbReference type="Pfam" id="PF00059">
    <property type="entry name" value="Lectin_C"/>
    <property type="match status" value="1"/>
</dbReference>
<comment type="subcellular location">
    <subcellularLocation>
        <location evidence="1">Secreted</location>
    </subcellularLocation>
</comment>
<keyword evidence="2" id="KW-0964">Secreted</keyword>
<dbReference type="InterPro" id="IPR051663">
    <property type="entry name" value="CLec_Tetranectin-domain"/>
</dbReference>
<dbReference type="PANTHER" id="PTHR22799:SF1">
    <property type="entry name" value="C-TYPE LECTIN DOMAIN FAMILY 11 MEMBER A"/>
    <property type="match status" value="1"/>
</dbReference>
<evidence type="ECO:0000256" key="1">
    <source>
        <dbReference type="ARBA" id="ARBA00004613"/>
    </source>
</evidence>
<dbReference type="PANTHER" id="PTHR22799">
    <property type="entry name" value="TETRANECTIN-RELATED"/>
    <property type="match status" value="1"/>
</dbReference>
<dbReference type="SUPFAM" id="SSF56436">
    <property type="entry name" value="C-type lectin-like"/>
    <property type="match status" value="1"/>
</dbReference>
<keyword evidence="3 5" id="KW-0732">Signal</keyword>
<feature type="signal peptide" evidence="5">
    <location>
        <begin position="1"/>
        <end position="25"/>
    </location>
</feature>
<gene>
    <name evidence="7" type="ORF">MNOR_LOCUS27568</name>
</gene>